<dbReference type="InterPro" id="IPR011251">
    <property type="entry name" value="Luciferase-like_dom"/>
</dbReference>
<dbReference type="EMBL" id="FOLB01000005">
    <property type="protein sequence ID" value="SFC32087.1"/>
    <property type="molecule type" value="Genomic_DNA"/>
</dbReference>
<dbReference type="CDD" id="cd01097">
    <property type="entry name" value="Tetrahydromethanopterin_reductase"/>
    <property type="match status" value="1"/>
</dbReference>
<dbReference type="OrthoDB" id="180193at2"/>
<dbReference type="PANTHER" id="PTHR43244:SF1">
    <property type="entry name" value="5,10-METHYLENETETRAHYDROMETHANOPTERIN REDUCTASE"/>
    <property type="match status" value="1"/>
</dbReference>
<dbReference type="PANTHER" id="PTHR43244">
    <property type="match status" value="1"/>
</dbReference>
<dbReference type="Gene3D" id="3.20.20.30">
    <property type="entry name" value="Luciferase-like domain"/>
    <property type="match status" value="1"/>
</dbReference>
<evidence type="ECO:0000313" key="4">
    <source>
        <dbReference type="Proteomes" id="UP000198832"/>
    </source>
</evidence>
<dbReference type="NCBIfam" id="TIGR03557">
    <property type="entry name" value="F420_G6P_family"/>
    <property type="match status" value="1"/>
</dbReference>
<feature type="domain" description="Luciferase-like" evidence="2">
    <location>
        <begin position="1"/>
        <end position="288"/>
    </location>
</feature>
<organism evidence="3 4">
    <name type="scientific">Nocardioides terrae</name>
    <dbReference type="NCBI Taxonomy" id="574651"/>
    <lineage>
        <taxon>Bacteria</taxon>
        <taxon>Bacillati</taxon>
        <taxon>Actinomycetota</taxon>
        <taxon>Actinomycetes</taxon>
        <taxon>Propionibacteriales</taxon>
        <taxon>Nocardioidaceae</taxon>
        <taxon>Nocardioides</taxon>
    </lineage>
</organism>
<proteinExistence type="predicted"/>
<reference evidence="3 4" key="1">
    <citation type="submission" date="2016-10" db="EMBL/GenBank/DDBJ databases">
        <authorList>
            <person name="de Groot N.N."/>
        </authorList>
    </citation>
    <scope>NUCLEOTIDE SEQUENCE [LARGE SCALE GENOMIC DNA]</scope>
    <source>
        <strain evidence="3 4">CGMCC 1.7056</strain>
    </source>
</reference>
<gene>
    <name evidence="3" type="ORF">SAMN04487968_105166</name>
</gene>
<dbReference type="InterPro" id="IPR019945">
    <property type="entry name" value="F420_G6P_DH-rel"/>
</dbReference>
<dbReference type="STRING" id="574651.SAMN04487968_105166"/>
<evidence type="ECO:0000313" key="3">
    <source>
        <dbReference type="EMBL" id="SFC32087.1"/>
    </source>
</evidence>
<name>A0A1I1I719_9ACTN</name>
<dbReference type="Pfam" id="PF00296">
    <property type="entry name" value="Bac_luciferase"/>
    <property type="match status" value="1"/>
</dbReference>
<keyword evidence="1" id="KW-0560">Oxidoreductase</keyword>
<dbReference type="InterPro" id="IPR036661">
    <property type="entry name" value="Luciferase-like_sf"/>
</dbReference>
<accession>A0A1I1I719</accession>
<dbReference type="Proteomes" id="UP000198832">
    <property type="component" value="Unassembled WGS sequence"/>
</dbReference>
<dbReference type="GO" id="GO:0016705">
    <property type="term" value="F:oxidoreductase activity, acting on paired donors, with incorporation or reduction of molecular oxygen"/>
    <property type="evidence" value="ECO:0007669"/>
    <property type="project" value="InterPro"/>
</dbReference>
<dbReference type="AlphaFoldDB" id="A0A1I1I719"/>
<evidence type="ECO:0000256" key="1">
    <source>
        <dbReference type="ARBA" id="ARBA00023002"/>
    </source>
</evidence>
<dbReference type="InterPro" id="IPR050564">
    <property type="entry name" value="F420-G6PD/mer"/>
</dbReference>
<dbReference type="RefSeq" id="WP_091122594.1">
    <property type="nucleotide sequence ID" value="NZ_FOLB01000005.1"/>
</dbReference>
<keyword evidence="4" id="KW-1185">Reference proteome</keyword>
<protein>
    <submittedName>
        <fullName evidence="3">F420-dependent oxidoreductase, G6PDH family</fullName>
    </submittedName>
</protein>
<sequence>MKIGYFLSCEEYGPHELIEQAVLAEQAGFDALWISDHFHPWNDEQGESPFVWGVIGALAQATKLPVTTAVTCPTMRISPAITAQAAATAAVLHEGRFRLGVGSGEALNEHIHGDPWPSADIRLEMLEEAVEVMRKLWTGEEVDHRGRHYTVENARIYTLPDEMPEVYVSGFGPKATELAGRIGDGYVTTTPDTDLLEQFRKVSGGKPAMAGFKAAYAPTEDEGVDHAHRLWANAGLPGELAQVLPSPKHFEQASTLVTREQTREAIVGGPDVDRHVQSFQPYVEAGFEEIYVANIGPHYREMIEAFGKDVLPAVRARGAGPTEASS</sequence>
<evidence type="ECO:0000259" key="2">
    <source>
        <dbReference type="Pfam" id="PF00296"/>
    </source>
</evidence>
<dbReference type="SUPFAM" id="SSF51679">
    <property type="entry name" value="Bacterial luciferase-like"/>
    <property type="match status" value="1"/>
</dbReference>